<evidence type="ECO:0000256" key="2">
    <source>
        <dbReference type="ARBA" id="ARBA00022245"/>
    </source>
</evidence>
<reference evidence="8 9" key="1">
    <citation type="submission" date="2015-03" db="EMBL/GenBank/DDBJ databases">
        <title>Draft genome of the nematode, Opisthorchis viverrini.</title>
        <authorList>
            <person name="Mitreva M."/>
        </authorList>
    </citation>
    <scope>NUCLEOTIDE SEQUENCE [LARGE SCALE GENOMIC DNA]</scope>
    <source>
        <strain evidence="8">Khon Kaen</strain>
    </source>
</reference>
<dbReference type="AlphaFoldDB" id="A0A1S8WTB6"/>
<evidence type="ECO:0000313" key="9">
    <source>
        <dbReference type="Proteomes" id="UP000243686"/>
    </source>
</evidence>
<keyword evidence="3" id="KW-0217">Developmental protein</keyword>
<evidence type="ECO:0000256" key="5">
    <source>
        <dbReference type="ARBA" id="ARBA00022782"/>
    </source>
</evidence>
<feature type="compositionally biased region" description="Polar residues" evidence="7">
    <location>
        <begin position="17"/>
        <end position="29"/>
    </location>
</feature>
<dbReference type="InterPro" id="IPR009685">
    <property type="entry name" value="MEA1"/>
</dbReference>
<name>A0A1S8WTB6_OPIVI</name>
<organism evidence="8 9">
    <name type="scientific">Opisthorchis viverrini</name>
    <name type="common">Southeast Asian liver fluke</name>
    <dbReference type="NCBI Taxonomy" id="6198"/>
    <lineage>
        <taxon>Eukaryota</taxon>
        <taxon>Metazoa</taxon>
        <taxon>Spiralia</taxon>
        <taxon>Lophotrochozoa</taxon>
        <taxon>Platyhelminthes</taxon>
        <taxon>Trematoda</taxon>
        <taxon>Digenea</taxon>
        <taxon>Opisthorchiida</taxon>
        <taxon>Opisthorchiata</taxon>
        <taxon>Opisthorchiidae</taxon>
        <taxon>Opisthorchis</taxon>
    </lineage>
</organism>
<dbReference type="PANTHER" id="PTHR17005">
    <property type="entry name" value="MALE-ENHANCED ANTIGEN-1"/>
    <property type="match status" value="1"/>
</dbReference>
<evidence type="ECO:0000256" key="7">
    <source>
        <dbReference type="SAM" id="MobiDB-lite"/>
    </source>
</evidence>
<keyword evidence="5" id="KW-0221">Differentiation</keyword>
<evidence type="ECO:0000256" key="4">
    <source>
        <dbReference type="ARBA" id="ARBA00022553"/>
    </source>
</evidence>
<proteinExistence type="predicted"/>
<evidence type="ECO:0000256" key="1">
    <source>
        <dbReference type="ARBA" id="ARBA00002540"/>
    </source>
</evidence>
<dbReference type="GO" id="GO:0007283">
    <property type="term" value="P:spermatogenesis"/>
    <property type="evidence" value="ECO:0007669"/>
    <property type="project" value="UniProtKB-KW"/>
</dbReference>
<dbReference type="Pfam" id="PF06910">
    <property type="entry name" value="MEA1"/>
    <property type="match status" value="1"/>
</dbReference>
<gene>
    <name evidence="8" type="ORF">X801_06389</name>
</gene>
<keyword evidence="9" id="KW-1185">Reference proteome</keyword>
<evidence type="ECO:0000256" key="3">
    <source>
        <dbReference type="ARBA" id="ARBA00022473"/>
    </source>
</evidence>
<accession>A0A1S8WTB6</accession>
<keyword evidence="6" id="KW-0744">Spermatogenesis</keyword>
<keyword evidence="4" id="KW-0597">Phosphoprotein</keyword>
<evidence type="ECO:0000313" key="8">
    <source>
        <dbReference type="EMBL" id="OON17769.1"/>
    </source>
</evidence>
<feature type="region of interest" description="Disordered" evidence="7">
    <location>
        <begin position="1"/>
        <end position="42"/>
    </location>
</feature>
<protein>
    <recommendedName>
        <fullName evidence="2">Male-enhanced antigen 1</fullName>
    </recommendedName>
</protein>
<dbReference type="EMBL" id="KV894915">
    <property type="protein sequence ID" value="OON17769.1"/>
    <property type="molecule type" value="Genomic_DNA"/>
</dbReference>
<dbReference type="Proteomes" id="UP000243686">
    <property type="component" value="Unassembled WGS sequence"/>
</dbReference>
<comment type="function">
    <text evidence="1">May play an important role in spermatogenesis and/or testis development.</text>
</comment>
<dbReference type="GO" id="GO:0030154">
    <property type="term" value="P:cell differentiation"/>
    <property type="evidence" value="ECO:0007669"/>
    <property type="project" value="UniProtKB-KW"/>
</dbReference>
<evidence type="ECO:0000256" key="6">
    <source>
        <dbReference type="ARBA" id="ARBA00022871"/>
    </source>
</evidence>
<sequence length="209" mass="23138">MVSCRRADSPSLGQDGDSGQQLSPDQWHTSGDYAEEETEDAPPVLVGYVPLGSEVLHTLDAGDNESDGDEQVITYTEHLTVHREEIETTNSPDPVAEASGSIMDLDVDQLLLAQLQRSDFELCGGAGDASLYTDPLPDSTQTTLWNRTERSSDDRITMDSEKVQEIRACMSRFSLPPSGFPDWAREIPEELWTKQLIERLKGKHAHHGN</sequence>